<dbReference type="SUPFAM" id="SSF48452">
    <property type="entry name" value="TPR-like"/>
    <property type="match status" value="1"/>
</dbReference>
<gene>
    <name evidence="4" type="ORF">CBR_g34498</name>
</gene>
<dbReference type="Gene3D" id="1.25.40.10">
    <property type="entry name" value="Tetratricopeptide repeat domain"/>
    <property type="match status" value="1"/>
</dbReference>
<dbReference type="InterPro" id="IPR011990">
    <property type="entry name" value="TPR-like_helical_dom_sf"/>
</dbReference>
<name>A0A388LIS2_CHABU</name>
<dbReference type="Gramene" id="GBG82216">
    <property type="protein sequence ID" value="GBG82216"/>
    <property type="gene ID" value="CBR_g34498"/>
</dbReference>
<dbReference type="OrthoDB" id="10006270at2759"/>
<dbReference type="PROSITE" id="PS50005">
    <property type="entry name" value="TPR"/>
    <property type="match status" value="1"/>
</dbReference>
<dbReference type="SMART" id="SM00028">
    <property type="entry name" value="TPR"/>
    <property type="match status" value="1"/>
</dbReference>
<feature type="region of interest" description="Disordered" evidence="3">
    <location>
        <begin position="311"/>
        <end position="349"/>
    </location>
</feature>
<evidence type="ECO:0000256" key="1">
    <source>
        <dbReference type="PROSITE-ProRule" id="PRU00339"/>
    </source>
</evidence>
<accession>A0A388LIS2</accession>
<feature type="coiled-coil region" evidence="2">
    <location>
        <begin position="214"/>
        <end position="254"/>
    </location>
</feature>
<evidence type="ECO:0000313" key="4">
    <source>
        <dbReference type="EMBL" id="GBG82216.1"/>
    </source>
</evidence>
<keyword evidence="2" id="KW-0175">Coiled coil</keyword>
<dbReference type="STRING" id="69332.A0A388LIS2"/>
<keyword evidence="5" id="KW-1185">Reference proteome</keyword>
<sequence length="349" mass="39046">MLWWHVWKLRRNYPEAIGWYERALALSPRGASTYAALGFTHHLQHNLSQAIDYYHKALGLKSDDLFTAEMLTVALSEECLSYSQSGSAANDKAPEITKLKAQVEALNRGKDVASTSATVSRPVTESEEIARLRREQVEVRTAMDKRLASMEEVIFALQKQCEVVEANAEVWRIEAMRPGNKRGSIAIGQTPISEARVRTRVTPAASPGPTGRVNAQLKEMVERHQREVDLLKEMRLREVNARKESKEVEKLKKEAMVRLETGRKTGGTNLKSRLDDVVGSSAKKDKGKCVVTPVTLEGVGYTKLEEAKEAIAQSRTDRAMQEDDQDKEPDKNKSVVERTDDQGEDSVKA</sequence>
<dbReference type="AlphaFoldDB" id="A0A388LIS2"/>
<evidence type="ECO:0000313" key="5">
    <source>
        <dbReference type="Proteomes" id="UP000265515"/>
    </source>
</evidence>
<reference evidence="4 5" key="1">
    <citation type="journal article" date="2018" name="Cell">
        <title>The Chara Genome: Secondary Complexity and Implications for Plant Terrestrialization.</title>
        <authorList>
            <person name="Nishiyama T."/>
            <person name="Sakayama H."/>
            <person name="Vries J.D."/>
            <person name="Buschmann H."/>
            <person name="Saint-Marcoux D."/>
            <person name="Ullrich K.K."/>
            <person name="Haas F.B."/>
            <person name="Vanderstraeten L."/>
            <person name="Becker D."/>
            <person name="Lang D."/>
            <person name="Vosolsobe S."/>
            <person name="Rombauts S."/>
            <person name="Wilhelmsson P.K.I."/>
            <person name="Janitza P."/>
            <person name="Kern R."/>
            <person name="Heyl A."/>
            <person name="Rumpler F."/>
            <person name="Villalobos L.I.A.C."/>
            <person name="Clay J.M."/>
            <person name="Skokan R."/>
            <person name="Toyoda A."/>
            <person name="Suzuki Y."/>
            <person name="Kagoshima H."/>
            <person name="Schijlen E."/>
            <person name="Tajeshwar N."/>
            <person name="Catarino B."/>
            <person name="Hetherington A.J."/>
            <person name="Saltykova A."/>
            <person name="Bonnot C."/>
            <person name="Breuninger H."/>
            <person name="Symeonidi A."/>
            <person name="Radhakrishnan G.V."/>
            <person name="Van Nieuwerburgh F."/>
            <person name="Deforce D."/>
            <person name="Chang C."/>
            <person name="Karol K.G."/>
            <person name="Hedrich R."/>
            <person name="Ulvskov P."/>
            <person name="Glockner G."/>
            <person name="Delwiche C.F."/>
            <person name="Petrasek J."/>
            <person name="Van de Peer Y."/>
            <person name="Friml J."/>
            <person name="Beilby M."/>
            <person name="Dolan L."/>
            <person name="Kohara Y."/>
            <person name="Sugano S."/>
            <person name="Fujiyama A."/>
            <person name="Delaux P.-M."/>
            <person name="Quint M."/>
            <person name="TheiBen G."/>
            <person name="Hagemann M."/>
            <person name="Harholt J."/>
            <person name="Dunand C."/>
            <person name="Zachgo S."/>
            <person name="Langdale J."/>
            <person name="Maumus F."/>
            <person name="Straeten D.V.D."/>
            <person name="Gould S.B."/>
            <person name="Rensing S.A."/>
        </authorList>
    </citation>
    <scope>NUCLEOTIDE SEQUENCE [LARGE SCALE GENOMIC DNA]</scope>
    <source>
        <strain evidence="4 5">S276</strain>
    </source>
</reference>
<feature type="repeat" description="TPR" evidence="1">
    <location>
        <begin position="31"/>
        <end position="64"/>
    </location>
</feature>
<feature type="compositionally biased region" description="Basic and acidic residues" evidence="3">
    <location>
        <begin position="328"/>
        <end position="349"/>
    </location>
</feature>
<evidence type="ECO:0000256" key="3">
    <source>
        <dbReference type="SAM" id="MobiDB-lite"/>
    </source>
</evidence>
<keyword evidence="1" id="KW-0802">TPR repeat</keyword>
<feature type="compositionally biased region" description="Basic and acidic residues" evidence="3">
    <location>
        <begin position="311"/>
        <end position="321"/>
    </location>
</feature>
<dbReference type="InterPro" id="IPR019734">
    <property type="entry name" value="TPR_rpt"/>
</dbReference>
<proteinExistence type="predicted"/>
<dbReference type="Proteomes" id="UP000265515">
    <property type="component" value="Unassembled WGS sequence"/>
</dbReference>
<dbReference type="EMBL" id="BFEA01000400">
    <property type="protein sequence ID" value="GBG82216.1"/>
    <property type="molecule type" value="Genomic_DNA"/>
</dbReference>
<evidence type="ECO:0000256" key="2">
    <source>
        <dbReference type="SAM" id="Coils"/>
    </source>
</evidence>
<comment type="caution">
    <text evidence="4">The sequence shown here is derived from an EMBL/GenBank/DDBJ whole genome shotgun (WGS) entry which is preliminary data.</text>
</comment>
<protein>
    <submittedName>
        <fullName evidence="4">Uncharacterized protein</fullName>
    </submittedName>
</protein>
<organism evidence="4 5">
    <name type="scientific">Chara braunii</name>
    <name type="common">Braun's stonewort</name>
    <dbReference type="NCBI Taxonomy" id="69332"/>
    <lineage>
        <taxon>Eukaryota</taxon>
        <taxon>Viridiplantae</taxon>
        <taxon>Streptophyta</taxon>
        <taxon>Charophyceae</taxon>
        <taxon>Charales</taxon>
        <taxon>Characeae</taxon>
        <taxon>Chara</taxon>
    </lineage>
</organism>